<dbReference type="InterPro" id="IPR020908">
    <property type="entry name" value="UPF0738"/>
</dbReference>
<evidence type="ECO:0000313" key="1">
    <source>
        <dbReference type="EMBL" id="MDQ0168137.1"/>
    </source>
</evidence>
<dbReference type="EMBL" id="JAUSTY010000024">
    <property type="protein sequence ID" value="MDQ0168137.1"/>
    <property type="molecule type" value="Genomic_DNA"/>
</dbReference>
<comment type="caution">
    <text evidence="1">The sequence shown here is derived from an EMBL/GenBank/DDBJ whole genome shotgun (WGS) entry which is preliminary data.</text>
</comment>
<proteinExistence type="predicted"/>
<dbReference type="RefSeq" id="WP_307397653.1">
    <property type="nucleotide sequence ID" value="NZ_BAAADK010000047.1"/>
</dbReference>
<sequence length="143" mass="17004">MSNLHFIIEKLEEKNNMLCLCYFKPDVYNSLQEVEEWQPEKRLLMDSDKKQLVYIIDTPSGWEYIRFPIELWKTVDQALVKEQDFLLVTSVTESGEAHKSFILKDFRKEAVDLILNMRNNANYGEDMSELVEEHFEQVLNNHT</sequence>
<dbReference type="Proteomes" id="UP001235840">
    <property type="component" value="Unassembled WGS sequence"/>
</dbReference>
<dbReference type="Pfam" id="PF19785">
    <property type="entry name" value="UPF0738"/>
    <property type="match status" value="1"/>
</dbReference>
<keyword evidence="2" id="KW-1185">Reference proteome</keyword>
<accession>A0ABT9W4Y7</accession>
<reference evidence="1 2" key="1">
    <citation type="submission" date="2023-07" db="EMBL/GenBank/DDBJ databases">
        <title>Genomic Encyclopedia of Type Strains, Phase IV (KMG-IV): sequencing the most valuable type-strain genomes for metagenomic binning, comparative biology and taxonomic classification.</title>
        <authorList>
            <person name="Goeker M."/>
        </authorList>
    </citation>
    <scope>NUCLEOTIDE SEQUENCE [LARGE SCALE GENOMIC DNA]</scope>
    <source>
        <strain evidence="1 2">DSM 12751</strain>
    </source>
</reference>
<evidence type="ECO:0000313" key="2">
    <source>
        <dbReference type="Proteomes" id="UP001235840"/>
    </source>
</evidence>
<organism evidence="1 2">
    <name type="scientific">Caldalkalibacillus horti</name>
    <dbReference type="NCBI Taxonomy" id="77523"/>
    <lineage>
        <taxon>Bacteria</taxon>
        <taxon>Bacillati</taxon>
        <taxon>Bacillota</taxon>
        <taxon>Bacilli</taxon>
        <taxon>Bacillales</taxon>
        <taxon>Bacillaceae</taxon>
        <taxon>Caldalkalibacillus</taxon>
    </lineage>
</organism>
<name>A0ABT9W4Y7_9BACI</name>
<protein>
    <submittedName>
        <fullName evidence="1">Uncharacterized protein</fullName>
    </submittedName>
</protein>
<gene>
    <name evidence="1" type="ORF">J2S11_004089</name>
</gene>